<name>A0A5B9D6W0_9ARCH</name>
<protein>
    <submittedName>
        <fullName evidence="2">Uncharacterized protein</fullName>
    </submittedName>
</protein>
<gene>
    <name evidence="2" type="ORF">DSAG12_00350</name>
</gene>
<sequence length="232" mass="28206">MELLSEQINNNISDMAIIFKKIQKFLTEDYQNELFFDMQNLSKYSIVKEIGINLLKNRILEKPIESDNIVFAIYKKYWDALLQRMIKSSKFNSTIEKLKNFHYEAINDKINEELKKIPIEIDPSVRDDYKKAYYSNPLTFSEYLNFEQKKHKESQYSQEQPDSFNSSEKLRKEFVMAVEKKKIDKKKEEQEKQFDNYNAYFNMDDRQLQRAKRNGKMRRKYTKKTRKEKYKK</sequence>
<dbReference type="Proteomes" id="UP000321408">
    <property type="component" value="Chromosome"/>
</dbReference>
<dbReference type="AlphaFoldDB" id="A0A5B9D6W0"/>
<evidence type="ECO:0000313" key="3">
    <source>
        <dbReference type="Proteomes" id="UP000321408"/>
    </source>
</evidence>
<dbReference type="GeneID" id="41328353"/>
<proteinExistence type="predicted"/>
<reference evidence="2 3" key="1">
    <citation type="journal article" date="2020" name="Nature">
        <title>Isolation of an archaeon at the prokaryote-eukaryote interface.</title>
        <authorList>
            <person name="Imachi H."/>
            <person name="Nobu M.K."/>
            <person name="Nakahara N."/>
            <person name="Morono Y."/>
            <person name="Ogawara M."/>
            <person name="Takaki Y."/>
            <person name="Takano Y."/>
            <person name="Uematsu K."/>
            <person name="Ikuta T."/>
            <person name="Ito M."/>
            <person name="Matsui Y."/>
            <person name="Miyazaki M."/>
            <person name="Murata K."/>
            <person name="Saito Y."/>
            <person name="Sakai S."/>
            <person name="Song C."/>
            <person name="Tasumi E."/>
            <person name="Yamanaka Y."/>
            <person name="Yamaguchi T."/>
            <person name="Kamagata Y."/>
            <person name="Tamaki H."/>
            <person name="Takai K."/>
        </authorList>
    </citation>
    <scope>NUCLEOTIDE SEQUENCE [LARGE SCALE GENOMIC DNA]</scope>
    <source>
        <strain evidence="2 3">MK-D1</strain>
    </source>
</reference>
<accession>A0A5B9D6W0</accession>
<dbReference type="RefSeq" id="WP_147661489.1">
    <property type="nucleotide sequence ID" value="NZ_CP042905.2"/>
</dbReference>
<feature type="region of interest" description="Disordered" evidence="1">
    <location>
        <begin position="205"/>
        <end position="232"/>
    </location>
</feature>
<keyword evidence="3" id="KW-1185">Reference proteome</keyword>
<evidence type="ECO:0000256" key="1">
    <source>
        <dbReference type="SAM" id="MobiDB-lite"/>
    </source>
</evidence>
<organism evidence="2 3">
    <name type="scientific">Promethearchaeum syntrophicum</name>
    <dbReference type="NCBI Taxonomy" id="2594042"/>
    <lineage>
        <taxon>Archaea</taxon>
        <taxon>Promethearchaeati</taxon>
        <taxon>Promethearchaeota</taxon>
        <taxon>Promethearchaeia</taxon>
        <taxon>Promethearchaeales</taxon>
        <taxon>Promethearchaeaceae</taxon>
        <taxon>Promethearchaeum</taxon>
    </lineage>
</organism>
<feature type="compositionally biased region" description="Basic residues" evidence="1">
    <location>
        <begin position="209"/>
        <end position="232"/>
    </location>
</feature>
<dbReference type="KEGG" id="psyt:DSAG12_00350"/>
<evidence type="ECO:0000313" key="2">
    <source>
        <dbReference type="EMBL" id="QEE14537.1"/>
    </source>
</evidence>
<reference evidence="2 3" key="2">
    <citation type="journal article" date="2024" name="Int. J. Syst. Evol. Microbiol.">
        <title>Promethearchaeum syntrophicum gen. nov., sp. nov., an anaerobic, obligately syntrophic archaeon, the first isolate of the lineage 'Asgard' archaea, and proposal of the new archaeal phylum Promethearchaeota phyl. nov. and kingdom Promethearchaeati regn. nov.</title>
        <authorList>
            <person name="Imachi H."/>
            <person name="Nobu M.K."/>
            <person name="Kato S."/>
            <person name="Takaki Y."/>
            <person name="Miyazaki M."/>
            <person name="Miyata M."/>
            <person name="Ogawara M."/>
            <person name="Saito Y."/>
            <person name="Sakai S."/>
            <person name="Tahara Y.O."/>
            <person name="Takano Y."/>
            <person name="Tasumi E."/>
            <person name="Uematsu K."/>
            <person name="Yoshimura T."/>
            <person name="Itoh T."/>
            <person name="Ohkuma M."/>
            <person name="Takai K."/>
        </authorList>
    </citation>
    <scope>NUCLEOTIDE SEQUENCE [LARGE SCALE GENOMIC DNA]</scope>
    <source>
        <strain evidence="2 3">MK-D1</strain>
    </source>
</reference>
<dbReference type="EMBL" id="CP042905">
    <property type="protein sequence ID" value="QEE14537.1"/>
    <property type="molecule type" value="Genomic_DNA"/>
</dbReference>